<organism evidence="6 7">
    <name type="scientific">Daedalea quercina L-15889</name>
    <dbReference type="NCBI Taxonomy" id="1314783"/>
    <lineage>
        <taxon>Eukaryota</taxon>
        <taxon>Fungi</taxon>
        <taxon>Dikarya</taxon>
        <taxon>Basidiomycota</taxon>
        <taxon>Agaricomycotina</taxon>
        <taxon>Agaricomycetes</taxon>
        <taxon>Polyporales</taxon>
        <taxon>Fomitopsis</taxon>
    </lineage>
</organism>
<protein>
    <submittedName>
        <fullName evidence="6">Monooxygenase</fullName>
    </submittedName>
</protein>
<keyword evidence="6" id="KW-0503">Monooxygenase</keyword>
<dbReference type="Gene3D" id="3.40.30.120">
    <property type="match status" value="1"/>
</dbReference>
<dbReference type="GO" id="GO:0016709">
    <property type="term" value="F:oxidoreductase activity, acting on paired donors, with incorporation or reduction of molecular oxygen, NAD(P)H as one donor, and incorporation of one atom of oxygen"/>
    <property type="evidence" value="ECO:0007669"/>
    <property type="project" value="UniProtKB-ARBA"/>
</dbReference>
<keyword evidence="3" id="KW-0274">FAD</keyword>
<evidence type="ECO:0000256" key="3">
    <source>
        <dbReference type="ARBA" id="ARBA00022827"/>
    </source>
</evidence>
<dbReference type="PANTHER" id="PTHR43004">
    <property type="entry name" value="TRK SYSTEM POTASSIUM UPTAKE PROTEIN"/>
    <property type="match status" value="1"/>
</dbReference>
<dbReference type="InterPro" id="IPR036188">
    <property type="entry name" value="FAD/NAD-bd_sf"/>
</dbReference>
<proteinExistence type="predicted"/>
<name>A0A165QLR5_9APHY</name>
<keyword evidence="7" id="KW-1185">Reference proteome</keyword>
<dbReference type="InterPro" id="IPR002938">
    <property type="entry name" value="FAD-bd"/>
</dbReference>
<reference evidence="6 7" key="1">
    <citation type="journal article" date="2016" name="Mol. Biol. Evol.">
        <title>Comparative Genomics of Early-Diverging Mushroom-Forming Fungi Provides Insights into the Origins of Lignocellulose Decay Capabilities.</title>
        <authorList>
            <person name="Nagy L.G."/>
            <person name="Riley R."/>
            <person name="Tritt A."/>
            <person name="Adam C."/>
            <person name="Daum C."/>
            <person name="Floudas D."/>
            <person name="Sun H."/>
            <person name="Yadav J.S."/>
            <person name="Pangilinan J."/>
            <person name="Larsson K.H."/>
            <person name="Matsuura K."/>
            <person name="Barry K."/>
            <person name="Labutti K."/>
            <person name="Kuo R."/>
            <person name="Ohm R.A."/>
            <person name="Bhattacharya S.S."/>
            <person name="Shirouzu T."/>
            <person name="Yoshinaga Y."/>
            <person name="Martin F.M."/>
            <person name="Grigoriev I.V."/>
            <person name="Hibbett D.S."/>
        </authorList>
    </citation>
    <scope>NUCLEOTIDE SEQUENCE [LARGE SCALE GENOMIC DNA]</scope>
    <source>
        <strain evidence="6 7">L-15889</strain>
    </source>
</reference>
<evidence type="ECO:0000256" key="2">
    <source>
        <dbReference type="ARBA" id="ARBA00022630"/>
    </source>
</evidence>
<gene>
    <name evidence="6" type="ORF">DAEQUDRAFT_690420</name>
</gene>
<dbReference type="PRINTS" id="PR00420">
    <property type="entry name" value="RNGMNOXGNASE"/>
</dbReference>
<dbReference type="PANTHER" id="PTHR43004:SF19">
    <property type="entry name" value="BINDING MONOOXYGENASE, PUTATIVE (JCVI)-RELATED"/>
    <property type="match status" value="1"/>
</dbReference>
<evidence type="ECO:0000313" key="7">
    <source>
        <dbReference type="Proteomes" id="UP000076727"/>
    </source>
</evidence>
<dbReference type="Proteomes" id="UP000076727">
    <property type="component" value="Unassembled WGS sequence"/>
</dbReference>
<dbReference type="Pfam" id="PF01494">
    <property type="entry name" value="FAD_binding_3"/>
    <property type="match status" value="1"/>
</dbReference>
<dbReference type="InterPro" id="IPR050641">
    <property type="entry name" value="RIFMO-like"/>
</dbReference>
<keyword evidence="4" id="KW-0560">Oxidoreductase</keyword>
<accession>A0A165QLR5</accession>
<evidence type="ECO:0000256" key="4">
    <source>
        <dbReference type="ARBA" id="ARBA00023002"/>
    </source>
</evidence>
<dbReference type="GO" id="GO:0071949">
    <property type="term" value="F:FAD binding"/>
    <property type="evidence" value="ECO:0007669"/>
    <property type="project" value="InterPro"/>
</dbReference>
<dbReference type="AlphaFoldDB" id="A0A165QLR5"/>
<dbReference type="OrthoDB" id="2690153at2759"/>
<keyword evidence="2" id="KW-0285">Flavoprotein</keyword>
<dbReference type="Gene3D" id="3.50.50.60">
    <property type="entry name" value="FAD/NAD(P)-binding domain"/>
    <property type="match status" value="1"/>
</dbReference>
<dbReference type="EMBL" id="KV429056">
    <property type="protein sequence ID" value="KZT69639.1"/>
    <property type="molecule type" value="Genomic_DNA"/>
</dbReference>
<evidence type="ECO:0000256" key="1">
    <source>
        <dbReference type="ARBA" id="ARBA00001974"/>
    </source>
</evidence>
<evidence type="ECO:0000259" key="5">
    <source>
        <dbReference type="Pfam" id="PF01494"/>
    </source>
</evidence>
<dbReference type="Gene3D" id="3.30.70.2450">
    <property type="match status" value="1"/>
</dbReference>
<dbReference type="STRING" id="1314783.A0A165QLR5"/>
<feature type="domain" description="FAD-binding" evidence="5">
    <location>
        <begin position="7"/>
        <end position="357"/>
    </location>
</feature>
<evidence type="ECO:0000313" key="6">
    <source>
        <dbReference type="EMBL" id="KZT69639.1"/>
    </source>
</evidence>
<comment type="cofactor">
    <cofactor evidence="1">
        <name>FAD</name>
        <dbReference type="ChEBI" id="CHEBI:57692"/>
    </cofactor>
</comment>
<dbReference type="SUPFAM" id="SSF51905">
    <property type="entry name" value="FAD/NAD(P)-binding domain"/>
    <property type="match status" value="1"/>
</dbReference>
<sequence length="566" mass="62020">MPEDTTVPVLIVGAGPTGLVAALTLRKNGIPVRIIEKEESFRTIGQRGAGTMPRTQELYQLLGILDDVQAKALQTPPIRMYRLPEGVEPITTFPVEPLVAPTPSRPYSNIILLGQSQTEAILRGHLEKYHCKVELGTTLYSIQPEEDHVQAHVLKKDGDREHVETIKCRWLIGADGARGAVRKQLGLTFDGESFGPSMHLIIGDVGIEGVDNKHWHYWGDMSTTLVTLRSTEQDGIWLLMLGGQINHAKVVAEREELEKMIKIGTGREDLKLGQVHSIVEWRPQARMVETFRKGRVFVAGDSAHIHTPFGGQGLNTSIQDAVNLSWKLSLVEKGIAAPSLLDSYTEERLPVIAQMLKMSTKLFNEFLGVKANGTNAETAWARGGPLHMFGVNCRWSSVVVDERTPKEVTPVDPYGATHSTNLVRAGDRAPDASGLVMLDPAVDRTDGTQETTSLFNVFGTSYHTVLIFGEEPNKVAEIVSALEHYPSELLRKVLVCKDMSTPSISDGVDLRVVDRDGHACGGYQIKEGETVAVAIRPDGVIGGIVCRAEGAREYFDSVFSALINID</sequence>